<gene>
    <name evidence="1" type="ORF">JTE90_014778</name>
</gene>
<evidence type="ECO:0000313" key="2">
    <source>
        <dbReference type="Proteomes" id="UP000827092"/>
    </source>
</evidence>
<comment type="caution">
    <text evidence="1">The sequence shown here is derived from an EMBL/GenBank/DDBJ whole genome shotgun (WGS) entry which is preliminary data.</text>
</comment>
<organism evidence="1 2">
    <name type="scientific">Oedothorax gibbosus</name>
    <dbReference type="NCBI Taxonomy" id="931172"/>
    <lineage>
        <taxon>Eukaryota</taxon>
        <taxon>Metazoa</taxon>
        <taxon>Ecdysozoa</taxon>
        <taxon>Arthropoda</taxon>
        <taxon>Chelicerata</taxon>
        <taxon>Arachnida</taxon>
        <taxon>Araneae</taxon>
        <taxon>Araneomorphae</taxon>
        <taxon>Entelegynae</taxon>
        <taxon>Araneoidea</taxon>
        <taxon>Linyphiidae</taxon>
        <taxon>Erigoninae</taxon>
        <taxon>Oedothorax</taxon>
    </lineage>
</organism>
<dbReference type="EMBL" id="JAFNEN010000537">
    <property type="protein sequence ID" value="KAG8181066.1"/>
    <property type="molecule type" value="Genomic_DNA"/>
</dbReference>
<proteinExistence type="predicted"/>
<sequence>MNEPLLGQQINYRQSMLGLIIEPSLKNYDNWATSSEPNIEQPLVPINVQAPCWTVQQCSTRCKPNHPEYTDFNLLLPIPVVDVTEWNHGL</sequence>
<evidence type="ECO:0000313" key="1">
    <source>
        <dbReference type="EMBL" id="KAG8181066.1"/>
    </source>
</evidence>
<protein>
    <submittedName>
        <fullName evidence="1">Uncharacterized protein</fullName>
    </submittedName>
</protein>
<reference evidence="1 2" key="1">
    <citation type="journal article" date="2022" name="Nat. Ecol. Evol.">
        <title>A masculinizing supergene underlies an exaggerated male reproductive morph in a spider.</title>
        <authorList>
            <person name="Hendrickx F."/>
            <person name="De Corte Z."/>
            <person name="Sonet G."/>
            <person name="Van Belleghem S.M."/>
            <person name="Kostlbacher S."/>
            <person name="Vangestel C."/>
        </authorList>
    </citation>
    <scope>NUCLEOTIDE SEQUENCE [LARGE SCALE GENOMIC DNA]</scope>
    <source>
        <strain evidence="1">W744_W776</strain>
    </source>
</reference>
<name>A0AAV6UCS8_9ARAC</name>
<dbReference type="AlphaFoldDB" id="A0AAV6UCS8"/>
<dbReference type="Proteomes" id="UP000827092">
    <property type="component" value="Unassembled WGS sequence"/>
</dbReference>
<keyword evidence="2" id="KW-1185">Reference proteome</keyword>
<accession>A0AAV6UCS8</accession>